<dbReference type="PANTHER" id="PTHR42110">
    <property type="entry name" value="L-ASPARAGINASE, PUTATIVE (AFU_ORTHOLOGUE AFUA_3G11890)-RELATED"/>
    <property type="match status" value="1"/>
</dbReference>
<gene>
    <name evidence="1" type="ORF">DCMF_01695</name>
</gene>
<evidence type="ECO:0000313" key="2">
    <source>
        <dbReference type="Proteomes" id="UP000323521"/>
    </source>
</evidence>
<accession>A0A3G1KNI0</accession>
<name>A0A3G1KNI0_FORW1</name>
<dbReference type="EMBL" id="CP017634">
    <property type="protein sequence ID" value="ATW23675.1"/>
    <property type="molecule type" value="Genomic_DNA"/>
</dbReference>
<dbReference type="PANTHER" id="PTHR42110:SF1">
    <property type="entry name" value="L-ASPARAGINASE, PUTATIVE (AFU_ORTHOLOGUE AFUA_3G11890)-RELATED"/>
    <property type="match status" value="1"/>
</dbReference>
<dbReference type="Pfam" id="PF06089">
    <property type="entry name" value="Asparaginase_II"/>
    <property type="match status" value="1"/>
</dbReference>
<proteinExistence type="predicted"/>
<keyword evidence="2" id="KW-1185">Reference proteome</keyword>
<dbReference type="Proteomes" id="UP000323521">
    <property type="component" value="Chromosome"/>
</dbReference>
<dbReference type="AlphaFoldDB" id="A0A3G1KNI0"/>
<dbReference type="OrthoDB" id="9770793at2"/>
<evidence type="ECO:0008006" key="3">
    <source>
        <dbReference type="Google" id="ProtNLM"/>
    </source>
</evidence>
<sequence length="340" mass="36753">MENILVSVTRGPIQESCHRGHVAVVDTAGNVVSGFGDPNIVTFFRSAAKPIQILSLVESGALKQFGFSPQEVAIMAGSHTGEEFHIRTIQNILGKIDLPVTALQCGIHIPLHRNMLADANMEEEKKKFTPLHNNCSGKHVATLALCVFHKWSTEDYLNLSHPVQQLNLKTISGMSGIPEEKIHLGIDGCSAPVYGIPLRAMAFAYARLTAPHKLSATRQAACNYVSQAIMKHPEMSSGTGRLCARIMTAAKGKILAKLGAEAVYCLGLPRLGLGVAVKIEDGADRPIAPAVIEVIKQLDILSAEELANLADLHHPKITNHRDIVVGSINPVFVLQRQRQA</sequence>
<dbReference type="InterPro" id="IPR010349">
    <property type="entry name" value="Asparaginase_II"/>
</dbReference>
<reference evidence="1 2" key="1">
    <citation type="submission" date="2016-10" db="EMBL/GenBank/DDBJ databases">
        <title>Complete Genome Sequence of Peptococcaceae strain DCMF.</title>
        <authorList>
            <person name="Edwards R.J."/>
            <person name="Holland S.I."/>
            <person name="Deshpande N.P."/>
            <person name="Wong Y.K."/>
            <person name="Ertan H."/>
            <person name="Manefield M."/>
            <person name="Russell T.L."/>
            <person name="Lee M.J."/>
        </authorList>
    </citation>
    <scope>NUCLEOTIDE SEQUENCE [LARGE SCALE GENOMIC DNA]</scope>
    <source>
        <strain evidence="1 2">DCMF</strain>
    </source>
</reference>
<dbReference type="RefSeq" id="WP_148132835.1">
    <property type="nucleotide sequence ID" value="NZ_CP017634.1"/>
</dbReference>
<dbReference type="KEGG" id="fwa:DCMF_01695"/>
<organism evidence="1 2">
    <name type="scientific">Formimonas warabiya</name>
    <dbReference type="NCBI Taxonomy" id="1761012"/>
    <lineage>
        <taxon>Bacteria</taxon>
        <taxon>Bacillati</taxon>
        <taxon>Bacillota</taxon>
        <taxon>Clostridia</taxon>
        <taxon>Eubacteriales</taxon>
        <taxon>Peptococcaceae</taxon>
        <taxon>Candidatus Formimonas</taxon>
    </lineage>
</organism>
<evidence type="ECO:0000313" key="1">
    <source>
        <dbReference type="EMBL" id="ATW23675.1"/>
    </source>
</evidence>
<protein>
    <recommendedName>
        <fullName evidence="3">Asparaginase</fullName>
    </recommendedName>
</protein>